<feature type="signal peptide" evidence="1">
    <location>
        <begin position="1"/>
        <end position="24"/>
    </location>
</feature>
<dbReference type="RefSeq" id="WP_354636150.1">
    <property type="nucleotide sequence ID" value="NZ_CP159837.1"/>
</dbReference>
<evidence type="ECO:0000313" key="2">
    <source>
        <dbReference type="EMBL" id="XCM39419.1"/>
    </source>
</evidence>
<organism evidence="2">
    <name type="scientific">Planktothricoides raciborskii GIHE-MW2</name>
    <dbReference type="NCBI Taxonomy" id="2792601"/>
    <lineage>
        <taxon>Bacteria</taxon>
        <taxon>Bacillati</taxon>
        <taxon>Cyanobacteriota</taxon>
        <taxon>Cyanophyceae</taxon>
        <taxon>Oscillatoriophycideae</taxon>
        <taxon>Oscillatoriales</taxon>
        <taxon>Oscillatoriaceae</taxon>
        <taxon>Planktothricoides</taxon>
    </lineage>
</organism>
<sequence length="132" mass="13578">MKKLLMATGTAILFSNMAIAPAFADSLSSEIEPETQYQIVLPEGEMMTDAELAEVEGEWVHIAVGAGFGAAAGYATNGFNNLRNRQSWNQGWRGATVGGAVAGGCRAGTGNLMGCGLAGSAAAYGANRAFGW</sequence>
<name>A0AAU8JKT7_9CYAN</name>
<accession>A0AAU8JKT7</accession>
<reference evidence="2" key="1">
    <citation type="submission" date="2024-07" db="EMBL/GenBank/DDBJ databases">
        <authorList>
            <person name="Kim Y.J."/>
            <person name="Jeong J.Y."/>
        </authorList>
    </citation>
    <scope>NUCLEOTIDE SEQUENCE</scope>
    <source>
        <strain evidence="2">GIHE-MW2</strain>
    </source>
</reference>
<protein>
    <submittedName>
        <fullName evidence="2">Uncharacterized protein</fullName>
    </submittedName>
</protein>
<proteinExistence type="predicted"/>
<keyword evidence="1" id="KW-0732">Signal</keyword>
<feature type="chain" id="PRO_5043986552" evidence="1">
    <location>
        <begin position="25"/>
        <end position="132"/>
    </location>
</feature>
<dbReference type="EMBL" id="CP159837">
    <property type="protein sequence ID" value="XCM39419.1"/>
    <property type="molecule type" value="Genomic_DNA"/>
</dbReference>
<dbReference type="AlphaFoldDB" id="A0AAU8JKT7"/>
<evidence type="ECO:0000256" key="1">
    <source>
        <dbReference type="SAM" id="SignalP"/>
    </source>
</evidence>
<gene>
    <name evidence="2" type="ORF">ABWT76_002351</name>
</gene>